<dbReference type="InterPro" id="IPR013742">
    <property type="entry name" value="Whirly"/>
</dbReference>
<organism evidence="3 4">
    <name type="scientific">Castanea mollissima</name>
    <name type="common">Chinese chestnut</name>
    <dbReference type="NCBI Taxonomy" id="60419"/>
    <lineage>
        <taxon>Eukaryota</taxon>
        <taxon>Viridiplantae</taxon>
        <taxon>Streptophyta</taxon>
        <taxon>Embryophyta</taxon>
        <taxon>Tracheophyta</taxon>
        <taxon>Spermatophyta</taxon>
        <taxon>Magnoliopsida</taxon>
        <taxon>eudicotyledons</taxon>
        <taxon>Gunneridae</taxon>
        <taxon>Pentapetalae</taxon>
        <taxon>rosids</taxon>
        <taxon>fabids</taxon>
        <taxon>Fagales</taxon>
        <taxon>Fagaceae</taxon>
        <taxon>Castanea</taxon>
    </lineage>
</organism>
<comment type="similarity">
    <text evidence="1">Belongs to the Whirly family.</text>
</comment>
<comment type="caution">
    <text evidence="3">The sequence shown here is derived from an EMBL/GenBank/DDBJ whole genome shotgun (WGS) entry which is preliminary data.</text>
</comment>
<dbReference type="Proteomes" id="UP000737018">
    <property type="component" value="Unassembled WGS sequence"/>
</dbReference>
<protein>
    <submittedName>
        <fullName evidence="3">Uncharacterized protein</fullName>
    </submittedName>
</protein>
<evidence type="ECO:0000256" key="1">
    <source>
        <dbReference type="ARBA" id="ARBA00006061"/>
    </source>
</evidence>
<dbReference type="EMBL" id="JRKL02001313">
    <property type="protein sequence ID" value="KAF3964788.1"/>
    <property type="molecule type" value="Genomic_DNA"/>
</dbReference>
<proteinExistence type="inferred from homology"/>
<dbReference type="AlphaFoldDB" id="A0A8J4R649"/>
<accession>A0A8J4R649</accession>
<evidence type="ECO:0000256" key="2">
    <source>
        <dbReference type="ARBA" id="ARBA00022946"/>
    </source>
</evidence>
<gene>
    <name evidence="3" type="ORF">CMV_010961</name>
</gene>
<dbReference type="Pfam" id="PF08536">
    <property type="entry name" value="Whirly"/>
    <property type="match status" value="1"/>
</dbReference>
<keyword evidence="2" id="KW-0809">Transit peptide</keyword>
<dbReference type="OrthoDB" id="511009at2759"/>
<keyword evidence="4" id="KW-1185">Reference proteome</keyword>
<reference evidence="3" key="1">
    <citation type="submission" date="2020-03" db="EMBL/GenBank/DDBJ databases">
        <title>Castanea mollissima Vanexum genome sequencing.</title>
        <authorList>
            <person name="Staton M."/>
        </authorList>
    </citation>
    <scope>NUCLEOTIDE SEQUENCE</scope>
    <source>
        <tissue evidence="3">Leaf</tissue>
    </source>
</reference>
<evidence type="ECO:0000313" key="3">
    <source>
        <dbReference type="EMBL" id="KAF3964788.1"/>
    </source>
</evidence>
<dbReference type="GO" id="GO:0006952">
    <property type="term" value="P:defense response"/>
    <property type="evidence" value="ECO:0007669"/>
    <property type="project" value="InterPro"/>
</dbReference>
<sequence>MARARANAESGSLTPYTRRLRRACLCLHSLSSAALPIRTFASSTSLAAAVASGRLIAPRFSLKPLESLICSAKLMCLTYGIWRAFLLLQQSPWQQWNWVYWILNLWTSIGLVFALSPTEVGSMISLGPKDSCEFVHDSSMLSRHFLTTWEQNLSQSFQSTKRVRIGLSLLLVVGNFLREHQSRCINRCVTLGSLPKPTRVYCGHEALLENSFASHTNSYKAEDKS</sequence>
<dbReference type="GO" id="GO:0006355">
    <property type="term" value="P:regulation of DNA-templated transcription"/>
    <property type="evidence" value="ECO:0007669"/>
    <property type="project" value="InterPro"/>
</dbReference>
<name>A0A8J4R649_9ROSI</name>
<dbReference type="Gene3D" id="2.30.31.10">
    <property type="entry name" value="Transcriptional Coactivator Pc4, Chain A"/>
    <property type="match status" value="1"/>
</dbReference>
<dbReference type="SUPFAM" id="SSF54447">
    <property type="entry name" value="ssDNA-binding transcriptional regulator domain"/>
    <property type="match status" value="1"/>
</dbReference>
<evidence type="ECO:0000313" key="4">
    <source>
        <dbReference type="Proteomes" id="UP000737018"/>
    </source>
</evidence>
<dbReference type="GO" id="GO:0003697">
    <property type="term" value="F:single-stranded DNA binding"/>
    <property type="evidence" value="ECO:0007669"/>
    <property type="project" value="InterPro"/>
</dbReference>
<dbReference type="InterPro" id="IPR009044">
    <property type="entry name" value="ssDNA-bd_transcriptional_reg"/>
</dbReference>